<dbReference type="SMART" id="SM01264">
    <property type="entry name" value="M16C_associated"/>
    <property type="match status" value="1"/>
</dbReference>
<keyword evidence="13" id="KW-0496">Mitochondrion</keyword>
<dbReference type="FunFam" id="3.30.830.10:FF:000013">
    <property type="entry name" value="Mitochondrial presequence protease"/>
    <property type="match status" value="1"/>
</dbReference>
<dbReference type="SUPFAM" id="SSF63411">
    <property type="entry name" value="LuxS/MPP-like metallohydrolase"/>
    <property type="match status" value="4"/>
</dbReference>
<keyword evidence="9" id="KW-0378">Hydrolase</keyword>
<dbReference type="Pfam" id="PF00675">
    <property type="entry name" value="Peptidase_M16"/>
    <property type="match status" value="1"/>
</dbReference>
<evidence type="ECO:0000256" key="1">
    <source>
        <dbReference type="ARBA" id="ARBA00001947"/>
    </source>
</evidence>
<dbReference type="Pfam" id="PF08367">
    <property type="entry name" value="M16C_assoc"/>
    <property type="match status" value="1"/>
</dbReference>
<dbReference type="InterPro" id="IPR007863">
    <property type="entry name" value="Peptidase_M16_C"/>
</dbReference>
<reference evidence="17 18" key="1">
    <citation type="submission" date="2016-01" db="EMBL/GenBank/DDBJ databases">
        <title>Genome sequence of the yeast Holleya sinecauda.</title>
        <authorList>
            <person name="Dietrich F.S."/>
        </authorList>
    </citation>
    <scope>NUCLEOTIDE SEQUENCE [LARGE SCALE GENOMIC DNA]</scope>
    <source>
        <strain evidence="17 18">ATCC 58844</strain>
    </source>
</reference>
<proteinExistence type="inferred from homology"/>
<comment type="function">
    <text evidence="15">Degrades mitochondrial transit peptides after their cleavage in the intermembrane space or in the matrix, and presequence peptides; clearance of these peptides is required to keep the presequence processing machinery running. Preferentially cleaves the N-terminal side of paired basic amino acid residues. Also degrades other unstructured peptides. May function as an ATP-dependent peptidase as opposed to a metalloendopeptidase.</text>
</comment>
<comment type="subcellular location">
    <subcellularLocation>
        <location evidence="3">Mitochondrion intermembrane space</location>
    </subcellularLocation>
    <subcellularLocation>
        <location evidence="2">Mitochondrion matrix</location>
    </subcellularLocation>
</comment>
<dbReference type="FunFam" id="3.30.830.10:FF:000009">
    <property type="entry name" value="Presequence protease, mitochondrial"/>
    <property type="match status" value="1"/>
</dbReference>
<keyword evidence="18" id="KW-1185">Reference proteome</keyword>
<dbReference type="RefSeq" id="XP_017988640.1">
    <property type="nucleotide sequence ID" value="XM_018133234.1"/>
</dbReference>
<protein>
    <recommendedName>
        <fullName evidence="6">Presequence protease, mitochondrial</fullName>
    </recommendedName>
    <alternativeName>
        <fullName evidence="14">Pitrilysin metalloproteinase</fullName>
    </alternativeName>
</protein>
<dbReference type="Pfam" id="PF05193">
    <property type="entry name" value="Peptidase_M16_C"/>
    <property type="match status" value="1"/>
</dbReference>
<dbReference type="AlphaFoldDB" id="A0A0X8HUB4"/>
<evidence type="ECO:0000256" key="12">
    <source>
        <dbReference type="ARBA" id="ARBA00023049"/>
    </source>
</evidence>
<dbReference type="InterPro" id="IPR055130">
    <property type="entry name" value="PreP_C"/>
</dbReference>
<evidence type="ECO:0000256" key="11">
    <source>
        <dbReference type="ARBA" id="ARBA00022946"/>
    </source>
</evidence>
<evidence type="ECO:0000313" key="18">
    <source>
        <dbReference type="Proteomes" id="UP000243052"/>
    </source>
</evidence>
<dbReference type="GO" id="GO:0016485">
    <property type="term" value="P:protein processing"/>
    <property type="evidence" value="ECO:0007669"/>
    <property type="project" value="TreeGrafter"/>
</dbReference>
<dbReference type="Gene3D" id="3.30.830.10">
    <property type="entry name" value="Metalloenzyme, LuxS/M16 peptidase-like"/>
    <property type="match status" value="4"/>
</dbReference>
<dbReference type="InterPro" id="IPR011765">
    <property type="entry name" value="Pept_M16_N"/>
</dbReference>
<accession>A0A0X8HUB4</accession>
<dbReference type="Pfam" id="PF22516">
    <property type="entry name" value="PreP_C"/>
    <property type="match status" value="1"/>
</dbReference>
<dbReference type="GO" id="GO:0046872">
    <property type="term" value="F:metal ion binding"/>
    <property type="evidence" value="ECO:0007669"/>
    <property type="project" value="UniProtKB-KW"/>
</dbReference>
<evidence type="ECO:0000256" key="10">
    <source>
        <dbReference type="ARBA" id="ARBA00022833"/>
    </source>
</evidence>
<evidence type="ECO:0000256" key="8">
    <source>
        <dbReference type="ARBA" id="ARBA00022723"/>
    </source>
</evidence>
<evidence type="ECO:0000256" key="2">
    <source>
        <dbReference type="ARBA" id="ARBA00004305"/>
    </source>
</evidence>
<evidence type="ECO:0000256" key="7">
    <source>
        <dbReference type="ARBA" id="ARBA00022670"/>
    </source>
</evidence>
<dbReference type="GeneID" id="28724942"/>
<evidence type="ECO:0000256" key="13">
    <source>
        <dbReference type="ARBA" id="ARBA00023128"/>
    </source>
</evidence>
<dbReference type="Proteomes" id="UP000243052">
    <property type="component" value="Chromosome vi"/>
</dbReference>
<keyword evidence="8" id="KW-0479">Metal-binding</keyword>
<dbReference type="OrthoDB" id="10250783at2759"/>
<evidence type="ECO:0000256" key="5">
    <source>
        <dbReference type="ARBA" id="ARBA00011853"/>
    </source>
</evidence>
<evidence type="ECO:0000256" key="14">
    <source>
        <dbReference type="ARBA" id="ARBA00034552"/>
    </source>
</evidence>
<keyword evidence="7" id="KW-0645">Protease</keyword>
<dbReference type="GO" id="GO:0004222">
    <property type="term" value="F:metalloendopeptidase activity"/>
    <property type="evidence" value="ECO:0007669"/>
    <property type="project" value="TreeGrafter"/>
</dbReference>
<organism evidence="17 18">
    <name type="scientific">Eremothecium sinecaudum</name>
    <dbReference type="NCBI Taxonomy" id="45286"/>
    <lineage>
        <taxon>Eukaryota</taxon>
        <taxon>Fungi</taxon>
        <taxon>Dikarya</taxon>
        <taxon>Ascomycota</taxon>
        <taxon>Saccharomycotina</taxon>
        <taxon>Saccharomycetes</taxon>
        <taxon>Saccharomycetales</taxon>
        <taxon>Saccharomycetaceae</taxon>
        <taxon>Eremothecium</taxon>
    </lineage>
</organism>
<dbReference type="InterPro" id="IPR013578">
    <property type="entry name" value="Peptidase_M16C_assoc"/>
</dbReference>
<keyword evidence="10" id="KW-0862">Zinc</keyword>
<dbReference type="InterPro" id="IPR011249">
    <property type="entry name" value="Metalloenz_LuxS/M16"/>
</dbReference>
<evidence type="ECO:0000259" key="16">
    <source>
        <dbReference type="SMART" id="SM01264"/>
    </source>
</evidence>
<comment type="cofactor">
    <cofactor evidence="1">
        <name>Zn(2+)</name>
        <dbReference type="ChEBI" id="CHEBI:29105"/>
    </cofactor>
</comment>
<keyword evidence="11" id="KW-0809">Transit peptide</keyword>
<dbReference type="EMBL" id="CP014246">
    <property type="protein sequence ID" value="AMD21644.1"/>
    <property type="molecule type" value="Genomic_DNA"/>
</dbReference>
<dbReference type="GO" id="GO:0005759">
    <property type="term" value="C:mitochondrial matrix"/>
    <property type="evidence" value="ECO:0007669"/>
    <property type="project" value="UniProtKB-SubCell"/>
</dbReference>
<sequence>MLRFRRALASYSRDAMLRRYPLGKKIHDFEIKRVLPVPELSLTCVDLVHNKTGAEHLHIDRDDKNNVFSIGFKTNPPDATGVPHILEHTSLCGSKKYPVRDPFFKMLNRTLSNFMNAMTGHDYIFYPFATTNKKDFGNLRKLYLDATLNPLLKKEDFLQEGWRLEHSDMDNKNSDIVFKGVVYNEMKGQVSNADYYYWIKFQESIYPSLNNSGGDPEKITDLRYEDLVNYHKRHFHPSNAKTFSYGNISVEDTLEELSNEFLNYSKMELKKQKLTPINLSSNIEVELPCQPDPMLPVDKQKRMSLTWICGKPEDTYETFLLKMLGSLLFDGHSSPFYKGLIEKGLGYSFSVNTGVESQTAVNFLTVGVSGCDDISEVRKTILDIFNEAIKTPFEKDRIEAIMHQIELSKKDQKSDFGLQLLYGIIPGWVNNIDPFDAISIKAILDKFREQWSKEGDKLFKDLLLKHVIDKPFFQFSMIGEESFSKELESKEQKRLEEKKKTLTQAEEELIYANGLHLQKLQNSEQDLSLLPTLHVSDIPREANVFSISVTDNIRSRITDTNGITYIRGKRSLNDILPYELYPFLPLFAESLTSLGTGTEEYYKIEEQIKLRTGGINAAISVTSNPVDCSPELQLEFSGWSLNGNTQYVFDLLKKLLCDTNFANKEKLKVLIKSLASSNTASVAESGHSYARSYSSAYFYPSRAISESLSGVEQLKFHNGLTSLLDDEERFQKEVSSKLQQIKDKVISSDNMKFMVTTDSSQMLNTLKSQIENFTVQLPNSINHGNQPLTASFPLMSKPGLPTLIKFPFQVHYAAQTLKGVPYVHEDGAPLQVLANLLTFKHLHREIREKGGAYGGGAAYSAVDGVLNFYSYRDPNPLNTLSTFDNIARYALQDSHWSQDDLNEAKLTIFQKVDAPVSVRSEGSAAFYYNITDEMRQKRREGLLDVSIDDVHRVASKYLVDNPPTTRVSAVVGPEIPGVNWPVTEL</sequence>
<evidence type="ECO:0000256" key="3">
    <source>
        <dbReference type="ARBA" id="ARBA00004569"/>
    </source>
</evidence>
<evidence type="ECO:0000313" key="17">
    <source>
        <dbReference type="EMBL" id="AMD21644.1"/>
    </source>
</evidence>
<evidence type="ECO:0000256" key="9">
    <source>
        <dbReference type="ARBA" id="ARBA00022801"/>
    </source>
</evidence>
<evidence type="ECO:0000256" key="4">
    <source>
        <dbReference type="ARBA" id="ARBA00007575"/>
    </source>
</evidence>
<feature type="domain" description="Peptidase M16C associated" evidence="16">
    <location>
        <begin position="477"/>
        <end position="720"/>
    </location>
</feature>
<dbReference type="STRING" id="45286.A0A0X8HUB4"/>
<dbReference type="PANTHER" id="PTHR43016">
    <property type="entry name" value="PRESEQUENCE PROTEASE"/>
    <property type="match status" value="1"/>
</dbReference>
<evidence type="ECO:0000256" key="15">
    <source>
        <dbReference type="ARBA" id="ARBA00045897"/>
    </source>
</evidence>
<comment type="similarity">
    <text evidence="4">Belongs to the peptidase M16 family. PreP subfamily.</text>
</comment>
<gene>
    <name evidence="17" type="ORF">AW171_hschr63608</name>
</gene>
<dbReference type="FunFam" id="3.30.830.10:FF:000011">
    <property type="entry name" value="Presequence protease, mitochondrial"/>
    <property type="match status" value="1"/>
</dbReference>
<dbReference type="PANTHER" id="PTHR43016:SF13">
    <property type="entry name" value="PRESEQUENCE PROTEASE, MITOCHONDRIAL"/>
    <property type="match status" value="1"/>
</dbReference>
<name>A0A0X8HUB4_9SACH</name>
<dbReference type="GO" id="GO:0005758">
    <property type="term" value="C:mitochondrial intermembrane space"/>
    <property type="evidence" value="ECO:0007669"/>
    <property type="project" value="UniProtKB-SubCell"/>
</dbReference>
<comment type="subunit">
    <text evidence="5">Monomer and homodimer; homodimerization is induced by binding of the substrate.</text>
</comment>
<evidence type="ECO:0000256" key="6">
    <source>
        <dbReference type="ARBA" id="ARBA00020167"/>
    </source>
</evidence>
<keyword evidence="12" id="KW-0482">Metalloprotease</keyword>